<protein>
    <submittedName>
        <fullName evidence="1">Uncharacterized protein</fullName>
    </submittedName>
</protein>
<dbReference type="RefSeq" id="WP_153357906.1">
    <property type="nucleotide sequence ID" value="NZ_WIVV01000392.1"/>
</dbReference>
<dbReference type="EMBL" id="WIVV01000392">
    <property type="protein sequence ID" value="MQU46282.1"/>
    <property type="molecule type" value="Genomic_DNA"/>
</dbReference>
<dbReference type="Proteomes" id="UP000466863">
    <property type="component" value="Unassembled WGS sequence"/>
</dbReference>
<proteinExistence type="predicted"/>
<gene>
    <name evidence="1" type="ORF">GHO28_27915</name>
</gene>
<evidence type="ECO:0000313" key="2">
    <source>
        <dbReference type="Proteomes" id="UP000466863"/>
    </source>
</evidence>
<comment type="caution">
    <text evidence="1">The sequence shown here is derived from an EMBL/GenBank/DDBJ whole genome shotgun (WGS) entry which is preliminary data.</text>
</comment>
<name>A0A6I1X5C1_9PSED</name>
<evidence type="ECO:0000313" key="1">
    <source>
        <dbReference type="EMBL" id="MQU46282.1"/>
    </source>
</evidence>
<dbReference type="AlphaFoldDB" id="A0A6I1X5C1"/>
<accession>A0A6I1X5C1</accession>
<reference evidence="1 2" key="1">
    <citation type="submission" date="2019-10" db="EMBL/GenBank/DDBJ databases">
        <title>Evaluation of single-gene subtyping targets for Pseudomonas.</title>
        <authorList>
            <person name="Reichler S.J."/>
            <person name="Orsi R.H."/>
            <person name="Wiedmann M."/>
            <person name="Martin N.H."/>
            <person name="Murphy S.I."/>
        </authorList>
    </citation>
    <scope>NUCLEOTIDE SEQUENCE [LARGE SCALE GENOMIC DNA]</scope>
    <source>
        <strain evidence="1 2">FSL R10-1876</strain>
    </source>
</reference>
<sequence>MTVLHSAPATASLKELSYLRDLCEYFSFFSVIESEKLEKPMKWGASNLVAHYKKHHLGRYEDDISKVKIHSLLKKALTLKDIAKNNVFKSGIEQETLKQILGGGKN</sequence>
<organism evidence="1 2">
    <name type="scientific">Pseudomonas helleri</name>
    <dbReference type="NCBI Taxonomy" id="1608996"/>
    <lineage>
        <taxon>Bacteria</taxon>
        <taxon>Pseudomonadati</taxon>
        <taxon>Pseudomonadota</taxon>
        <taxon>Gammaproteobacteria</taxon>
        <taxon>Pseudomonadales</taxon>
        <taxon>Pseudomonadaceae</taxon>
        <taxon>Pseudomonas</taxon>
    </lineage>
</organism>